<name>A0A094JIB6_9BACL</name>
<gene>
    <name evidence="1" type="ORF">JS44_12495</name>
</gene>
<accession>A0A094JIB6</accession>
<dbReference type="AlphaFoldDB" id="A0A094JIB6"/>
<reference evidence="1" key="1">
    <citation type="submission" date="2014-08" db="EMBL/GenBank/DDBJ databases">
        <title>Fullgenome sequencing of Anoxybacillus sp.25 isolate from Garga hot-spring Russia.</title>
        <authorList>
            <person name="Rozanov A.S."/>
            <person name="Kotenko A.V."/>
            <person name="Malup T.K."/>
            <person name="Peltek S.E."/>
        </authorList>
    </citation>
    <scope>NUCLEOTIDE SEQUENCE [LARGE SCALE GENOMIC DNA]</scope>
    <source>
        <strain evidence="1">25</strain>
    </source>
</reference>
<comment type="caution">
    <text evidence="1">The sequence shown here is derived from an EMBL/GenBank/DDBJ whole genome shotgun (WGS) entry which is preliminary data.</text>
</comment>
<protein>
    <submittedName>
        <fullName evidence="1">Uncharacterized protein</fullName>
    </submittedName>
</protein>
<evidence type="ECO:0000313" key="1">
    <source>
        <dbReference type="EMBL" id="KFZ32286.1"/>
    </source>
</evidence>
<proteinExistence type="predicted"/>
<dbReference type="EMBL" id="JPZO01000090">
    <property type="protein sequence ID" value="KFZ32286.1"/>
    <property type="molecule type" value="Genomic_DNA"/>
</dbReference>
<sequence>MYLKSKNTRGIYPWSVDEDLILIKSKNYIGTLAHEMRHVWQYKKAKDKFCWSEPCRNKFKECLDKMIYLVSKKNWMQTNTLEIIAKEWDRRI</sequence>
<organism evidence="1">
    <name type="scientific">Anoxybacillus flavithermus</name>
    <dbReference type="NCBI Taxonomy" id="33934"/>
    <lineage>
        <taxon>Bacteria</taxon>
        <taxon>Bacillati</taxon>
        <taxon>Bacillota</taxon>
        <taxon>Bacilli</taxon>
        <taxon>Bacillales</taxon>
        <taxon>Anoxybacillaceae</taxon>
        <taxon>Anoxybacillus</taxon>
    </lineage>
</organism>